<evidence type="ECO:0000256" key="5">
    <source>
        <dbReference type="ARBA" id="ARBA00022741"/>
    </source>
</evidence>
<feature type="binding site" evidence="12">
    <location>
        <position position="24"/>
    </location>
    <ligand>
        <name>[4Fe-4S] cluster</name>
        <dbReference type="ChEBI" id="CHEBI:49883"/>
        <label>1</label>
        <note>4Fe-4S-S-AdoMet</note>
    </ligand>
</feature>
<dbReference type="PROSITE" id="PS51918">
    <property type="entry name" value="RADICAL_SAM"/>
    <property type="match status" value="1"/>
</dbReference>
<keyword evidence="2 12" id="KW-0004">4Fe-4S</keyword>
<feature type="binding site" evidence="12">
    <location>
        <position position="94"/>
    </location>
    <ligand>
        <name>GTP</name>
        <dbReference type="ChEBI" id="CHEBI:37565"/>
    </ligand>
</feature>
<reference evidence="14 15" key="1">
    <citation type="journal article" date="2021" name="ISME Commun">
        <title>Automated analysis of genomic sequences facilitates high-throughput and comprehensive description of bacteria.</title>
        <authorList>
            <person name="Hitch T.C.A."/>
        </authorList>
    </citation>
    <scope>NUCLEOTIDE SEQUENCE [LARGE SCALE GENOMIC DNA]</scope>
    <source>
        <strain evidence="14 15">Sanger_03</strain>
    </source>
</reference>
<accession>A0ABT2RMG0</accession>
<dbReference type="EC" id="4.1.99.22" evidence="1 12"/>
<comment type="subunit">
    <text evidence="12">Monomer and homodimer.</text>
</comment>
<dbReference type="InterPro" id="IPR006638">
    <property type="entry name" value="Elp3/MiaA/NifB-like_rSAM"/>
</dbReference>
<comment type="similarity">
    <text evidence="12">Belongs to the radical SAM superfamily. MoaA family.</text>
</comment>
<dbReference type="SFLD" id="SFLDG01067">
    <property type="entry name" value="SPASM/twitch_domain_containing"/>
    <property type="match status" value="1"/>
</dbReference>
<dbReference type="SFLD" id="SFLDS00029">
    <property type="entry name" value="Radical_SAM"/>
    <property type="match status" value="1"/>
</dbReference>
<dbReference type="GO" id="GO:0061798">
    <property type="term" value="F:GTP 3',8'-cyclase activity"/>
    <property type="evidence" value="ECO:0007669"/>
    <property type="project" value="UniProtKB-EC"/>
</dbReference>
<feature type="binding site" evidence="12">
    <location>
        <position position="26"/>
    </location>
    <ligand>
        <name>S-adenosyl-L-methionine</name>
        <dbReference type="ChEBI" id="CHEBI:59789"/>
    </ligand>
</feature>
<organism evidence="14 15">
    <name type="scientific">Dorea acetigenes</name>
    <dbReference type="NCBI Taxonomy" id="2981787"/>
    <lineage>
        <taxon>Bacteria</taxon>
        <taxon>Bacillati</taxon>
        <taxon>Bacillota</taxon>
        <taxon>Clostridia</taxon>
        <taxon>Lachnospirales</taxon>
        <taxon>Lachnospiraceae</taxon>
        <taxon>Dorea</taxon>
    </lineage>
</organism>
<dbReference type="PANTHER" id="PTHR22960:SF0">
    <property type="entry name" value="MOLYBDENUM COFACTOR BIOSYNTHESIS PROTEIN 1"/>
    <property type="match status" value="1"/>
</dbReference>
<evidence type="ECO:0000256" key="11">
    <source>
        <dbReference type="ARBA" id="ARBA00048697"/>
    </source>
</evidence>
<evidence type="ECO:0000313" key="14">
    <source>
        <dbReference type="EMBL" id="MCU6686602.1"/>
    </source>
</evidence>
<feature type="binding site" evidence="12">
    <location>
        <position position="67"/>
    </location>
    <ligand>
        <name>S-adenosyl-L-methionine</name>
        <dbReference type="ChEBI" id="CHEBI:59789"/>
    </ligand>
</feature>
<feature type="binding site" evidence="12">
    <location>
        <position position="250"/>
    </location>
    <ligand>
        <name>[4Fe-4S] cluster</name>
        <dbReference type="ChEBI" id="CHEBI:49883"/>
        <label>2</label>
        <note>4Fe-4S-substrate</note>
    </ligand>
</feature>
<feature type="binding site" evidence="12">
    <location>
        <position position="188"/>
    </location>
    <ligand>
        <name>S-adenosyl-L-methionine</name>
        <dbReference type="ChEBI" id="CHEBI:59789"/>
    </ligand>
</feature>
<keyword evidence="7 12" id="KW-0411">Iron-sulfur</keyword>
<evidence type="ECO:0000256" key="3">
    <source>
        <dbReference type="ARBA" id="ARBA00022691"/>
    </source>
</evidence>
<dbReference type="CDD" id="cd21117">
    <property type="entry name" value="Twitch_MoaA"/>
    <property type="match status" value="1"/>
</dbReference>
<comment type="catalytic activity">
    <reaction evidence="11 12">
        <text>GTP + AH2 + S-adenosyl-L-methionine = (8S)-3',8-cyclo-7,8-dihydroguanosine 5'-triphosphate + 5'-deoxyadenosine + L-methionine + A + H(+)</text>
        <dbReference type="Rhea" id="RHEA:49576"/>
        <dbReference type="ChEBI" id="CHEBI:13193"/>
        <dbReference type="ChEBI" id="CHEBI:15378"/>
        <dbReference type="ChEBI" id="CHEBI:17319"/>
        <dbReference type="ChEBI" id="CHEBI:17499"/>
        <dbReference type="ChEBI" id="CHEBI:37565"/>
        <dbReference type="ChEBI" id="CHEBI:57844"/>
        <dbReference type="ChEBI" id="CHEBI:59789"/>
        <dbReference type="ChEBI" id="CHEBI:131766"/>
        <dbReference type="EC" id="4.1.99.22"/>
    </reaction>
</comment>
<feature type="binding site" evidence="12">
    <location>
        <position position="154"/>
    </location>
    <ligand>
        <name>GTP</name>
        <dbReference type="ChEBI" id="CHEBI:37565"/>
    </ligand>
</feature>
<dbReference type="CDD" id="cd01335">
    <property type="entry name" value="Radical_SAM"/>
    <property type="match status" value="1"/>
</dbReference>
<evidence type="ECO:0000256" key="8">
    <source>
        <dbReference type="ARBA" id="ARBA00023134"/>
    </source>
</evidence>
<dbReference type="InterPro" id="IPR050105">
    <property type="entry name" value="MoCo_biosynth_MoaA/MoaC"/>
</dbReference>
<dbReference type="PROSITE" id="PS01305">
    <property type="entry name" value="MOAA_NIFB_PQQE"/>
    <property type="match status" value="1"/>
</dbReference>
<comment type="caution">
    <text evidence="14">The sequence shown here is derived from an EMBL/GenBank/DDBJ whole genome shotgun (WGS) entry which is preliminary data.</text>
</comment>
<keyword evidence="8 12" id="KW-0342">GTP-binding</keyword>
<dbReference type="SFLD" id="SFLDG01386">
    <property type="entry name" value="main_SPASM_domain-containing"/>
    <property type="match status" value="1"/>
</dbReference>
<comment type="pathway">
    <text evidence="12">Cofactor biosynthesis; molybdopterin biosynthesis.</text>
</comment>
<keyword evidence="4 12" id="KW-0479">Metal-binding</keyword>
<keyword evidence="6 12" id="KW-0408">Iron</keyword>
<dbReference type="InterPro" id="IPR000385">
    <property type="entry name" value="MoaA_NifB_PqqE_Fe-S-bd_CS"/>
</dbReference>
<dbReference type="SUPFAM" id="SSF102114">
    <property type="entry name" value="Radical SAM enzymes"/>
    <property type="match status" value="1"/>
</dbReference>
<comment type="cofactor">
    <cofactor evidence="12">
        <name>[4Fe-4S] cluster</name>
        <dbReference type="ChEBI" id="CHEBI:49883"/>
    </cofactor>
    <text evidence="12">Binds 2 [4Fe-4S] clusters. Binds 1 [4Fe-4S] cluster coordinated with 3 cysteines and an exchangeable S-adenosyl-L-methionine and 1 [4Fe-4S] cluster coordinated with 3 cysteines and the GTP-derived substrate.</text>
</comment>
<feature type="binding site" evidence="12">
    <location>
        <position position="20"/>
    </location>
    <ligand>
        <name>[4Fe-4S] cluster</name>
        <dbReference type="ChEBI" id="CHEBI:49883"/>
        <label>1</label>
        <note>4Fe-4S-S-AdoMet</note>
    </ligand>
</feature>
<dbReference type="Pfam" id="PF06463">
    <property type="entry name" value="Mob_synth_C"/>
    <property type="match status" value="1"/>
</dbReference>
<dbReference type="SFLD" id="SFLDG01383">
    <property type="entry name" value="cyclic_pyranopterin_phosphate"/>
    <property type="match status" value="1"/>
</dbReference>
<evidence type="ECO:0000256" key="10">
    <source>
        <dbReference type="ARBA" id="ARBA00023239"/>
    </source>
</evidence>
<dbReference type="EMBL" id="JAOQJU010000008">
    <property type="protein sequence ID" value="MCU6686602.1"/>
    <property type="molecule type" value="Genomic_DNA"/>
</dbReference>
<feature type="binding site" evidence="12">
    <location>
        <position position="253"/>
    </location>
    <ligand>
        <name>[4Fe-4S] cluster</name>
        <dbReference type="ChEBI" id="CHEBI:49883"/>
        <label>2</label>
        <note>4Fe-4S-substrate</note>
    </ligand>
</feature>
<keyword evidence="15" id="KW-1185">Reference proteome</keyword>
<dbReference type="InterPro" id="IPR058240">
    <property type="entry name" value="rSAM_sf"/>
</dbReference>
<feature type="binding site" evidence="12">
    <location>
        <position position="13"/>
    </location>
    <ligand>
        <name>GTP</name>
        <dbReference type="ChEBI" id="CHEBI:37565"/>
    </ligand>
</feature>
<dbReference type="Proteomes" id="UP001652431">
    <property type="component" value="Unassembled WGS sequence"/>
</dbReference>
<evidence type="ECO:0000256" key="2">
    <source>
        <dbReference type="ARBA" id="ARBA00022485"/>
    </source>
</evidence>
<dbReference type="InterPro" id="IPR013483">
    <property type="entry name" value="MoaA"/>
</dbReference>
<comment type="function">
    <text evidence="12">Catalyzes the cyclization of GTP to (8S)-3',8-cyclo-7,8-dihydroguanosine 5'-triphosphate.</text>
</comment>
<dbReference type="InterPro" id="IPR040064">
    <property type="entry name" value="MoaA-like"/>
</dbReference>
<dbReference type="RefSeq" id="WP_158369763.1">
    <property type="nucleotide sequence ID" value="NZ_JAOQJU010000008.1"/>
</dbReference>
<keyword evidence="3 12" id="KW-0949">S-adenosyl-L-methionine</keyword>
<name>A0ABT2RMG0_9FIRM</name>
<sequence length="325" mass="36376">MEDQYQREIDYIRISVTDRCNFRCRYCMPEEGTALFPHSEIMTYEEILRFMKIAVRTGIKKVKITGGEPLVRKGVCGLIKEIREISGMEAVTLTTNGFLLGKYLPELKKTGVSGINISLDTLQPERFRKLTGKDAFFQVRDGIRNALLSDIPVKINCVPMKGFNEDELPAIAALAKKYPVAVRFIEMMPVGLGKACTGVSQEEITKILEMKYGSMELDGDVSGNGPAVYYRLEGFRGRVGFISAVSHSFCENCNRIRLTADGLLKPCLSYEGRINIKEAMRRGMDDAEIEKKLRDSIYAKPRCHGFAGKMKEGTPEKRKMAGIGG</sequence>
<evidence type="ECO:0000256" key="12">
    <source>
        <dbReference type="HAMAP-Rule" id="MF_01225"/>
    </source>
</evidence>
<comment type="caution">
    <text evidence="12">Lacks conserved residue(s) required for the propagation of feature annotation.</text>
</comment>
<protein>
    <recommendedName>
        <fullName evidence="1 12">GTP 3',8-cyclase</fullName>
        <ecNumber evidence="1 12">4.1.99.22</ecNumber>
    </recommendedName>
    <alternativeName>
        <fullName evidence="12">Molybdenum cofactor biosynthesis protein A</fullName>
    </alternativeName>
</protein>
<evidence type="ECO:0000256" key="6">
    <source>
        <dbReference type="ARBA" id="ARBA00023004"/>
    </source>
</evidence>
<dbReference type="InterPro" id="IPR007197">
    <property type="entry name" value="rSAM"/>
</dbReference>
<dbReference type="Pfam" id="PF04055">
    <property type="entry name" value="Radical_SAM"/>
    <property type="match status" value="1"/>
</dbReference>
<evidence type="ECO:0000256" key="1">
    <source>
        <dbReference type="ARBA" id="ARBA00012167"/>
    </source>
</evidence>
<dbReference type="InterPro" id="IPR010505">
    <property type="entry name" value="MoaA_twitch"/>
</dbReference>
<feature type="binding site" evidence="12">
    <location>
        <position position="27"/>
    </location>
    <ligand>
        <name>[4Fe-4S] cluster</name>
        <dbReference type="ChEBI" id="CHEBI:49883"/>
        <label>1</label>
        <note>4Fe-4S-S-AdoMet</note>
    </ligand>
</feature>
<dbReference type="PANTHER" id="PTHR22960">
    <property type="entry name" value="MOLYBDOPTERIN COFACTOR SYNTHESIS PROTEIN A"/>
    <property type="match status" value="1"/>
</dbReference>
<dbReference type="InterPro" id="IPR013785">
    <property type="entry name" value="Aldolase_TIM"/>
</dbReference>
<feature type="binding site" evidence="12">
    <location>
        <begin position="255"/>
        <end position="257"/>
    </location>
    <ligand>
        <name>GTP</name>
        <dbReference type="ChEBI" id="CHEBI:37565"/>
    </ligand>
</feature>
<keyword evidence="9 12" id="KW-0501">Molybdenum cofactor biosynthesis</keyword>
<evidence type="ECO:0000256" key="7">
    <source>
        <dbReference type="ARBA" id="ARBA00023014"/>
    </source>
</evidence>
<keyword evidence="5 12" id="KW-0547">Nucleotide-binding</keyword>
<gene>
    <name evidence="12 14" type="primary">moaA</name>
    <name evidence="14" type="ORF">OCV99_08585</name>
</gene>
<evidence type="ECO:0000313" key="15">
    <source>
        <dbReference type="Proteomes" id="UP001652431"/>
    </source>
</evidence>
<evidence type="ECO:0000259" key="13">
    <source>
        <dbReference type="PROSITE" id="PS51918"/>
    </source>
</evidence>
<feature type="binding site" evidence="12">
    <location>
        <position position="118"/>
    </location>
    <ligand>
        <name>S-adenosyl-L-methionine</name>
        <dbReference type="ChEBI" id="CHEBI:59789"/>
    </ligand>
</feature>
<dbReference type="SMART" id="SM00729">
    <property type="entry name" value="Elp3"/>
    <property type="match status" value="1"/>
</dbReference>
<dbReference type="NCBIfam" id="TIGR02666">
    <property type="entry name" value="moaA"/>
    <property type="match status" value="1"/>
</dbReference>
<evidence type="ECO:0000256" key="4">
    <source>
        <dbReference type="ARBA" id="ARBA00022723"/>
    </source>
</evidence>
<feature type="domain" description="Radical SAM core" evidence="13">
    <location>
        <begin position="4"/>
        <end position="227"/>
    </location>
</feature>
<proteinExistence type="inferred from homology"/>
<feature type="binding site" evidence="12">
    <location>
        <position position="267"/>
    </location>
    <ligand>
        <name>[4Fe-4S] cluster</name>
        <dbReference type="ChEBI" id="CHEBI:49883"/>
        <label>2</label>
        <note>4Fe-4S-substrate</note>
    </ligand>
</feature>
<dbReference type="HAMAP" id="MF_01225_B">
    <property type="entry name" value="MoaA_B"/>
    <property type="match status" value="1"/>
</dbReference>
<evidence type="ECO:0000256" key="9">
    <source>
        <dbReference type="ARBA" id="ARBA00023150"/>
    </source>
</evidence>
<dbReference type="Gene3D" id="3.20.20.70">
    <property type="entry name" value="Aldolase class I"/>
    <property type="match status" value="1"/>
</dbReference>
<keyword evidence="10 12" id="KW-0456">Lyase</keyword>